<dbReference type="RefSeq" id="WP_072835843.1">
    <property type="nucleotide sequence ID" value="NZ_FQUU01000011.1"/>
</dbReference>
<dbReference type="EMBL" id="FQUU01000011">
    <property type="protein sequence ID" value="SHF45858.1"/>
    <property type="molecule type" value="Genomic_DNA"/>
</dbReference>
<dbReference type="OrthoDB" id="789752at2"/>
<dbReference type="AlphaFoldDB" id="A0A1M5BTK1"/>
<keyword evidence="2" id="KW-1185">Reference proteome</keyword>
<evidence type="ECO:0000313" key="1">
    <source>
        <dbReference type="EMBL" id="SHF45858.1"/>
    </source>
</evidence>
<sequence>MKTSFYILSLTCFLVFACKKETAVTQAEHLSYSDSVFYLQAGNYTISPKSAKPGSYTAFTDNLLIDNATGTITIALKGRDGQSQTGLKYKIKFRSSNSDQEDSTYITISGINYLDAFHYLSQNDSIISPTYNADNSLALPSGNYGIGLDNKLAINSANGQINVNESIRRGFFDDPSHSSWKQVTIKYAINDRSNAVENQLDIILYRYNSLADVPTNVSGLMQAHQSLSLGLNTRAIPSTPAPVDNNLSSDLSLSKPRPPCIVIIGH</sequence>
<name>A0A1M5BTK1_9BACT</name>
<gene>
    <name evidence="1" type="ORF">SAMN02745131_02674</name>
</gene>
<reference evidence="1 2" key="1">
    <citation type="submission" date="2016-11" db="EMBL/GenBank/DDBJ databases">
        <authorList>
            <person name="Jaros S."/>
            <person name="Januszkiewicz K."/>
            <person name="Wedrychowicz H."/>
        </authorList>
    </citation>
    <scope>NUCLEOTIDE SEQUENCE [LARGE SCALE GENOMIC DNA]</scope>
    <source>
        <strain evidence="1 2">DSM 18119</strain>
    </source>
</reference>
<dbReference type="Proteomes" id="UP000184048">
    <property type="component" value="Unassembled WGS sequence"/>
</dbReference>
<accession>A0A1M5BTK1</accession>
<dbReference type="PROSITE" id="PS51257">
    <property type="entry name" value="PROKAR_LIPOPROTEIN"/>
    <property type="match status" value="1"/>
</dbReference>
<evidence type="ECO:0000313" key="2">
    <source>
        <dbReference type="Proteomes" id="UP000184048"/>
    </source>
</evidence>
<organism evidence="1 2">
    <name type="scientific">Flavisolibacter ginsengisoli DSM 18119</name>
    <dbReference type="NCBI Taxonomy" id="1121884"/>
    <lineage>
        <taxon>Bacteria</taxon>
        <taxon>Pseudomonadati</taxon>
        <taxon>Bacteroidota</taxon>
        <taxon>Chitinophagia</taxon>
        <taxon>Chitinophagales</taxon>
        <taxon>Chitinophagaceae</taxon>
        <taxon>Flavisolibacter</taxon>
    </lineage>
</organism>
<proteinExistence type="predicted"/>
<protein>
    <submittedName>
        <fullName evidence="1">Uncharacterized protein</fullName>
    </submittedName>
</protein>